<feature type="non-terminal residue" evidence="2">
    <location>
        <position position="231"/>
    </location>
</feature>
<evidence type="ECO:0000256" key="1">
    <source>
        <dbReference type="SAM" id="MobiDB-lite"/>
    </source>
</evidence>
<dbReference type="OrthoDB" id="3366546at2759"/>
<protein>
    <recommendedName>
        <fullName evidence="4">G-patch domain-containing protein</fullName>
    </recommendedName>
</protein>
<accession>A0A6A6DDY7</accession>
<organism evidence="2 3">
    <name type="scientific">Zopfia rhizophila CBS 207.26</name>
    <dbReference type="NCBI Taxonomy" id="1314779"/>
    <lineage>
        <taxon>Eukaryota</taxon>
        <taxon>Fungi</taxon>
        <taxon>Dikarya</taxon>
        <taxon>Ascomycota</taxon>
        <taxon>Pezizomycotina</taxon>
        <taxon>Dothideomycetes</taxon>
        <taxon>Dothideomycetes incertae sedis</taxon>
        <taxon>Zopfiaceae</taxon>
        <taxon>Zopfia</taxon>
    </lineage>
</organism>
<dbReference type="PANTHER" id="PTHR23149">
    <property type="entry name" value="G PATCH DOMAIN CONTAINING PROTEIN"/>
    <property type="match status" value="1"/>
</dbReference>
<feature type="compositionally biased region" description="Low complexity" evidence="1">
    <location>
        <begin position="105"/>
        <end position="127"/>
    </location>
</feature>
<proteinExistence type="predicted"/>
<evidence type="ECO:0008006" key="4">
    <source>
        <dbReference type="Google" id="ProtNLM"/>
    </source>
</evidence>
<keyword evidence="3" id="KW-1185">Reference proteome</keyword>
<feature type="compositionally biased region" description="Basic and acidic residues" evidence="1">
    <location>
        <begin position="136"/>
        <end position="156"/>
    </location>
</feature>
<dbReference type="Proteomes" id="UP000800200">
    <property type="component" value="Unassembled WGS sequence"/>
</dbReference>
<reference evidence="2" key="1">
    <citation type="journal article" date="2020" name="Stud. Mycol.">
        <title>101 Dothideomycetes genomes: a test case for predicting lifestyles and emergence of pathogens.</title>
        <authorList>
            <person name="Haridas S."/>
            <person name="Albert R."/>
            <person name="Binder M."/>
            <person name="Bloem J."/>
            <person name="Labutti K."/>
            <person name="Salamov A."/>
            <person name="Andreopoulos B."/>
            <person name="Baker S."/>
            <person name="Barry K."/>
            <person name="Bills G."/>
            <person name="Bluhm B."/>
            <person name="Cannon C."/>
            <person name="Castanera R."/>
            <person name="Culley D."/>
            <person name="Daum C."/>
            <person name="Ezra D."/>
            <person name="Gonzalez J."/>
            <person name="Henrissat B."/>
            <person name="Kuo A."/>
            <person name="Liang C."/>
            <person name="Lipzen A."/>
            <person name="Lutzoni F."/>
            <person name="Magnuson J."/>
            <person name="Mondo S."/>
            <person name="Nolan M."/>
            <person name="Ohm R."/>
            <person name="Pangilinan J."/>
            <person name="Park H.-J."/>
            <person name="Ramirez L."/>
            <person name="Alfaro M."/>
            <person name="Sun H."/>
            <person name="Tritt A."/>
            <person name="Yoshinaga Y."/>
            <person name="Zwiers L.-H."/>
            <person name="Turgeon B."/>
            <person name="Goodwin S."/>
            <person name="Spatafora J."/>
            <person name="Crous P."/>
            <person name="Grigoriev I."/>
        </authorList>
    </citation>
    <scope>NUCLEOTIDE SEQUENCE</scope>
    <source>
        <strain evidence="2">CBS 207.26</strain>
    </source>
</reference>
<dbReference type="InterPro" id="IPR050656">
    <property type="entry name" value="PINX1"/>
</dbReference>
<gene>
    <name evidence="2" type="ORF">K469DRAFT_643934</name>
</gene>
<dbReference type="AlphaFoldDB" id="A0A6A6DDY7"/>
<dbReference type="PANTHER" id="PTHR23149:SF33">
    <property type="entry name" value="PROTEIN TMA23"/>
    <property type="match status" value="1"/>
</dbReference>
<evidence type="ECO:0000313" key="2">
    <source>
        <dbReference type="EMBL" id="KAF2177691.1"/>
    </source>
</evidence>
<feature type="region of interest" description="Disordered" evidence="1">
    <location>
        <begin position="105"/>
        <end position="156"/>
    </location>
</feature>
<sequence>MDATVYLQKQGWRGEGHSLDHCGRGIKKPLLIAHKRDQLGLGKKKAAHNVSDQWWMRAFDESLKTFGTGQESALSQVRKSGINRGGLYGFFVKGEGLVGTISNTEESSAAEASNSNTSTPPSRASTPPTSPSEPSDTEHSDTEYPSKKEKRERKEAALAEKAGLSLEDYKAKIAFEKAVQNSKAVVAAKISKLTAEQKDQYAERARLKNQTFEEYVLRRISKKEEKRAEKK</sequence>
<dbReference type="EMBL" id="ML994685">
    <property type="protein sequence ID" value="KAF2177691.1"/>
    <property type="molecule type" value="Genomic_DNA"/>
</dbReference>
<name>A0A6A6DDY7_9PEZI</name>
<evidence type="ECO:0000313" key="3">
    <source>
        <dbReference type="Proteomes" id="UP000800200"/>
    </source>
</evidence>